<reference evidence="2 3" key="1">
    <citation type="submission" date="2024-10" db="EMBL/GenBank/DDBJ databases">
        <title>The Natural Products Discovery Center: Release of the First 8490 Sequenced Strains for Exploring Actinobacteria Biosynthetic Diversity.</title>
        <authorList>
            <person name="Kalkreuter E."/>
            <person name="Kautsar S.A."/>
            <person name="Yang D."/>
            <person name="Bader C.D."/>
            <person name="Teijaro C.N."/>
            <person name="Fluegel L."/>
            <person name="Davis C.M."/>
            <person name="Simpson J.R."/>
            <person name="Lauterbach L."/>
            <person name="Steele A.D."/>
            <person name="Gui C."/>
            <person name="Meng S."/>
            <person name="Li G."/>
            <person name="Viehrig K."/>
            <person name="Ye F."/>
            <person name="Su P."/>
            <person name="Kiefer A.F."/>
            <person name="Nichols A."/>
            <person name="Cepeda A.J."/>
            <person name="Yan W."/>
            <person name="Fan B."/>
            <person name="Jiang Y."/>
            <person name="Adhikari A."/>
            <person name="Zheng C.-J."/>
            <person name="Schuster L."/>
            <person name="Cowan T.M."/>
            <person name="Smanski M.J."/>
            <person name="Chevrette M.G."/>
            <person name="De Carvalho L.P.S."/>
            <person name="Shen B."/>
        </authorList>
    </citation>
    <scope>NUCLEOTIDE SEQUENCE [LARGE SCALE GENOMIC DNA]</scope>
    <source>
        <strain evidence="2 3">NPDC020327</strain>
    </source>
</reference>
<dbReference type="EMBL" id="JBIRWE010000002">
    <property type="protein sequence ID" value="MFI1964040.1"/>
    <property type="molecule type" value="Genomic_DNA"/>
</dbReference>
<sequence length="65" mass="6835">MSQLRWRKSSFSTAEGDNCVEVASLAQAVAVRDSKDPEGPFLTFSSDAFASFVSAAVSGGFGEAR</sequence>
<dbReference type="Proteomes" id="UP001611548">
    <property type="component" value="Unassembled WGS sequence"/>
</dbReference>
<comment type="caution">
    <text evidence="2">The sequence shown here is derived from an EMBL/GenBank/DDBJ whole genome shotgun (WGS) entry which is preliminary data.</text>
</comment>
<dbReference type="RefSeq" id="WP_055470109.1">
    <property type="nucleotide sequence ID" value="NZ_JBIRWE010000002.1"/>
</dbReference>
<name>A0ABW7UN12_9ACTN</name>
<dbReference type="InterPro" id="IPR007278">
    <property type="entry name" value="DUF397"/>
</dbReference>
<proteinExistence type="predicted"/>
<keyword evidence="3" id="KW-1185">Reference proteome</keyword>
<evidence type="ECO:0000259" key="1">
    <source>
        <dbReference type="Pfam" id="PF04149"/>
    </source>
</evidence>
<organism evidence="2 3">
    <name type="scientific">Streptomyces pathocidini</name>
    <dbReference type="NCBI Taxonomy" id="1650571"/>
    <lineage>
        <taxon>Bacteria</taxon>
        <taxon>Bacillati</taxon>
        <taxon>Actinomycetota</taxon>
        <taxon>Actinomycetes</taxon>
        <taxon>Kitasatosporales</taxon>
        <taxon>Streptomycetaceae</taxon>
        <taxon>Streptomyces</taxon>
    </lineage>
</organism>
<feature type="domain" description="DUF397" evidence="1">
    <location>
        <begin position="4"/>
        <end position="56"/>
    </location>
</feature>
<evidence type="ECO:0000313" key="2">
    <source>
        <dbReference type="EMBL" id="MFI1964040.1"/>
    </source>
</evidence>
<dbReference type="Pfam" id="PF04149">
    <property type="entry name" value="DUF397"/>
    <property type="match status" value="1"/>
</dbReference>
<evidence type="ECO:0000313" key="3">
    <source>
        <dbReference type="Proteomes" id="UP001611548"/>
    </source>
</evidence>
<accession>A0ABW7UN12</accession>
<gene>
    <name evidence="2" type="ORF">ACH429_07875</name>
</gene>
<protein>
    <submittedName>
        <fullName evidence="2">DUF397 domain-containing protein</fullName>
    </submittedName>
</protein>